<sequence>MCRGTVGRQRSFRHRPTFSSFLGDPCFPYDASSPTAILPLLLLPVCRSLGIYCLHTTAAPKSPACCKKLVFSTQSFPSFFVFQQPTC</sequence>
<evidence type="ECO:0000313" key="2">
    <source>
        <dbReference type="Proteomes" id="UP001302812"/>
    </source>
</evidence>
<dbReference type="AlphaFoldDB" id="A0AAN6QJW9"/>
<dbReference type="RefSeq" id="XP_064666985.1">
    <property type="nucleotide sequence ID" value="XM_064809291.1"/>
</dbReference>
<organism evidence="1 2">
    <name type="scientific">Canariomyces notabilis</name>
    <dbReference type="NCBI Taxonomy" id="2074819"/>
    <lineage>
        <taxon>Eukaryota</taxon>
        <taxon>Fungi</taxon>
        <taxon>Dikarya</taxon>
        <taxon>Ascomycota</taxon>
        <taxon>Pezizomycotina</taxon>
        <taxon>Sordariomycetes</taxon>
        <taxon>Sordariomycetidae</taxon>
        <taxon>Sordariales</taxon>
        <taxon>Chaetomiaceae</taxon>
        <taxon>Canariomyces</taxon>
    </lineage>
</organism>
<gene>
    <name evidence="1" type="ORF">N656DRAFT_337321</name>
</gene>
<accession>A0AAN6QJW9</accession>
<dbReference type="EMBL" id="MU853356">
    <property type="protein sequence ID" value="KAK4109415.1"/>
    <property type="molecule type" value="Genomic_DNA"/>
</dbReference>
<proteinExistence type="predicted"/>
<dbReference type="Proteomes" id="UP001302812">
    <property type="component" value="Unassembled WGS sequence"/>
</dbReference>
<comment type="caution">
    <text evidence="1">The sequence shown here is derived from an EMBL/GenBank/DDBJ whole genome shotgun (WGS) entry which is preliminary data.</text>
</comment>
<reference evidence="1" key="1">
    <citation type="journal article" date="2023" name="Mol. Phylogenet. Evol.">
        <title>Genome-scale phylogeny and comparative genomics of the fungal order Sordariales.</title>
        <authorList>
            <person name="Hensen N."/>
            <person name="Bonometti L."/>
            <person name="Westerberg I."/>
            <person name="Brannstrom I.O."/>
            <person name="Guillou S."/>
            <person name="Cros-Aarteil S."/>
            <person name="Calhoun S."/>
            <person name="Haridas S."/>
            <person name="Kuo A."/>
            <person name="Mondo S."/>
            <person name="Pangilinan J."/>
            <person name="Riley R."/>
            <person name="LaButti K."/>
            <person name="Andreopoulos B."/>
            <person name="Lipzen A."/>
            <person name="Chen C."/>
            <person name="Yan M."/>
            <person name="Daum C."/>
            <person name="Ng V."/>
            <person name="Clum A."/>
            <person name="Steindorff A."/>
            <person name="Ohm R.A."/>
            <person name="Martin F."/>
            <person name="Silar P."/>
            <person name="Natvig D.O."/>
            <person name="Lalanne C."/>
            <person name="Gautier V."/>
            <person name="Ament-Velasquez S.L."/>
            <person name="Kruys A."/>
            <person name="Hutchinson M.I."/>
            <person name="Powell A.J."/>
            <person name="Barry K."/>
            <person name="Miller A.N."/>
            <person name="Grigoriev I.V."/>
            <person name="Debuchy R."/>
            <person name="Gladieux P."/>
            <person name="Hiltunen Thoren M."/>
            <person name="Johannesson H."/>
        </authorList>
    </citation>
    <scope>NUCLEOTIDE SEQUENCE</scope>
    <source>
        <strain evidence="1">CBS 508.74</strain>
    </source>
</reference>
<name>A0AAN6QJW9_9PEZI</name>
<keyword evidence="2" id="KW-1185">Reference proteome</keyword>
<dbReference type="GeneID" id="89933414"/>
<evidence type="ECO:0000313" key="1">
    <source>
        <dbReference type="EMBL" id="KAK4109415.1"/>
    </source>
</evidence>
<protein>
    <submittedName>
        <fullName evidence="1">Uncharacterized protein</fullName>
    </submittedName>
</protein>
<reference evidence="1" key="2">
    <citation type="submission" date="2023-05" db="EMBL/GenBank/DDBJ databases">
        <authorList>
            <consortium name="Lawrence Berkeley National Laboratory"/>
            <person name="Steindorff A."/>
            <person name="Hensen N."/>
            <person name="Bonometti L."/>
            <person name="Westerberg I."/>
            <person name="Brannstrom I.O."/>
            <person name="Guillou S."/>
            <person name="Cros-Aarteil S."/>
            <person name="Calhoun S."/>
            <person name="Haridas S."/>
            <person name="Kuo A."/>
            <person name="Mondo S."/>
            <person name="Pangilinan J."/>
            <person name="Riley R."/>
            <person name="Labutti K."/>
            <person name="Andreopoulos B."/>
            <person name="Lipzen A."/>
            <person name="Chen C."/>
            <person name="Yanf M."/>
            <person name="Daum C."/>
            <person name="Ng V."/>
            <person name="Clum A."/>
            <person name="Ohm R."/>
            <person name="Martin F."/>
            <person name="Silar P."/>
            <person name="Natvig D."/>
            <person name="Lalanne C."/>
            <person name="Gautier V."/>
            <person name="Ament-Velasquez S.L."/>
            <person name="Kruys A."/>
            <person name="Hutchinson M.I."/>
            <person name="Powell A.J."/>
            <person name="Barry K."/>
            <person name="Miller A.N."/>
            <person name="Grigoriev I.V."/>
            <person name="Debuchy R."/>
            <person name="Gladieux P."/>
            <person name="Thoren M.H."/>
            <person name="Johannesson H."/>
        </authorList>
    </citation>
    <scope>NUCLEOTIDE SEQUENCE</scope>
    <source>
        <strain evidence="1">CBS 508.74</strain>
    </source>
</reference>